<gene>
    <name evidence="1" type="ORF">MQE36_02525</name>
</gene>
<dbReference type="EMBL" id="CP094326">
    <property type="protein sequence ID" value="UNY99229.1"/>
    <property type="molecule type" value="Genomic_DNA"/>
</dbReference>
<accession>A0ABY3YN70</accession>
<dbReference type="Proteomes" id="UP000829476">
    <property type="component" value="Chromosome"/>
</dbReference>
<evidence type="ECO:0000313" key="2">
    <source>
        <dbReference type="Proteomes" id="UP000829476"/>
    </source>
</evidence>
<name>A0ABY3YN70_9FLAO</name>
<dbReference type="RefSeq" id="WP_242937629.1">
    <property type="nucleotide sequence ID" value="NZ_CP094326.1"/>
</dbReference>
<sequence length="174" mass="20552">MRWTVFIVVFSIPLMVASQSLKELDKKNGFRDIELGSKMKKHKCMQKMTPEYLKENKLIRDWDYYNTLCDHKTINGQPIELLLINTSDQKIAEIAIKCKSDRSIIKTLSDLYGEPTYFTPDQNLYYWRSEEIELRVFFDNGGMTVNYKSYGLSLQRDKIKAKEKARKAEEQFKL</sequence>
<protein>
    <submittedName>
        <fullName evidence="1">Uncharacterized protein</fullName>
    </submittedName>
</protein>
<evidence type="ECO:0000313" key="1">
    <source>
        <dbReference type="EMBL" id="UNY99229.1"/>
    </source>
</evidence>
<proteinExistence type="predicted"/>
<organism evidence="1 2">
    <name type="scientific">Zhouia spongiae</name>
    <dbReference type="NCBI Taxonomy" id="2202721"/>
    <lineage>
        <taxon>Bacteria</taxon>
        <taxon>Pseudomonadati</taxon>
        <taxon>Bacteroidota</taxon>
        <taxon>Flavobacteriia</taxon>
        <taxon>Flavobacteriales</taxon>
        <taxon>Flavobacteriaceae</taxon>
        <taxon>Zhouia</taxon>
    </lineage>
</organism>
<reference evidence="1 2" key="1">
    <citation type="journal article" date="2018" name="Int. J. Syst. Evol. Microbiol.">
        <title>Zhouia spongiae sp. nov., isolated from a marine sponge.</title>
        <authorList>
            <person name="Zhuang L."/>
            <person name="Lin B."/>
            <person name="Qin F."/>
            <person name="Luo L."/>
        </authorList>
    </citation>
    <scope>NUCLEOTIDE SEQUENCE [LARGE SCALE GENOMIC DNA]</scope>
    <source>
        <strain evidence="1 2">HN-Y44</strain>
    </source>
</reference>
<keyword evidence="2" id="KW-1185">Reference proteome</keyword>